<evidence type="ECO:0000256" key="1">
    <source>
        <dbReference type="SAM" id="SignalP"/>
    </source>
</evidence>
<evidence type="ECO:0000313" key="2">
    <source>
        <dbReference type="EMBL" id="EHG22731.1"/>
    </source>
</evidence>
<dbReference type="EMBL" id="ACZK01000022">
    <property type="protein sequence ID" value="EHG22731.1"/>
    <property type="molecule type" value="Genomic_DNA"/>
</dbReference>
<proteinExistence type="predicted"/>
<name>G5GCF2_9BACT</name>
<keyword evidence="3" id="KW-1185">Reference proteome</keyword>
<dbReference type="HOGENOM" id="CLU_2949993_0_0_10"/>
<evidence type="ECO:0008006" key="4">
    <source>
        <dbReference type="Google" id="ProtNLM"/>
    </source>
</evidence>
<comment type="caution">
    <text evidence="2">The sequence shown here is derived from an EMBL/GenBank/DDBJ whole genome shotgun (WGS) entry which is preliminary data.</text>
</comment>
<dbReference type="InterPro" id="IPR032675">
    <property type="entry name" value="LRR_dom_sf"/>
</dbReference>
<dbReference type="RefSeq" id="WP_009347702.1">
    <property type="nucleotide sequence ID" value="NZ_JH376830.1"/>
</dbReference>
<sequence>MTQLKTWGLLLALAMSLTASARKVKVNVQQPGTLEQQLPPKVRKSLTELTLRGSLNGAD</sequence>
<evidence type="ECO:0000313" key="3">
    <source>
        <dbReference type="Proteomes" id="UP000015993"/>
    </source>
</evidence>
<reference evidence="2 3" key="1">
    <citation type="submission" date="2011-08" db="EMBL/GenBank/DDBJ databases">
        <title>The Genome Sequence of Prevotella sp. oral taxon 302 str. F0323.</title>
        <authorList>
            <consortium name="The Broad Institute Genome Sequencing Platform"/>
            <person name="Earl A."/>
            <person name="Ward D."/>
            <person name="Feldgarden M."/>
            <person name="Gevers D."/>
            <person name="Izard J."/>
            <person name="Blanton J.M."/>
            <person name="Baranova O.V."/>
            <person name="Tanner A.C."/>
            <person name="Dewhirst F.E."/>
            <person name="Young S.K."/>
            <person name="Zeng Q."/>
            <person name="Gargeya S."/>
            <person name="Fitzgerald M."/>
            <person name="Haas B."/>
            <person name="Abouelleil A."/>
            <person name="Alvarado L."/>
            <person name="Arachchi H.M."/>
            <person name="Berlin A."/>
            <person name="Brown A."/>
            <person name="Chapman S.B."/>
            <person name="Chen Z."/>
            <person name="Dunbar C."/>
            <person name="Freedman E."/>
            <person name="Gearin G."/>
            <person name="Gellesch M."/>
            <person name="Goldberg J."/>
            <person name="Griggs A."/>
            <person name="Gujja S."/>
            <person name="Heiman D."/>
            <person name="Howarth C."/>
            <person name="Larson L."/>
            <person name="Lui A."/>
            <person name="MacDonald P.J.P."/>
            <person name="Montmayeur A."/>
            <person name="Murphy C."/>
            <person name="Neiman D."/>
            <person name="Pearson M."/>
            <person name="Priest M."/>
            <person name="Roberts A."/>
            <person name="Saif S."/>
            <person name="Shea T."/>
            <person name="Shenoy N."/>
            <person name="Sisk P."/>
            <person name="Stolte C."/>
            <person name="Sykes S."/>
            <person name="Wortman J."/>
            <person name="Nusbaum C."/>
            <person name="Birren B."/>
        </authorList>
    </citation>
    <scope>NUCLEOTIDE SEQUENCE [LARGE SCALE GENOMIC DNA]</scope>
    <source>
        <strain evidence="2 3">F0323</strain>
    </source>
</reference>
<keyword evidence="1" id="KW-0732">Signal</keyword>
<feature type="chain" id="PRO_5003477102" description="Beta-hexosaminidase bacterial type N-terminal domain-containing protein" evidence="1">
    <location>
        <begin position="22"/>
        <end position="59"/>
    </location>
</feature>
<accession>G5GCF2</accession>
<dbReference type="Gene3D" id="3.80.10.10">
    <property type="entry name" value="Ribonuclease Inhibitor"/>
    <property type="match status" value="1"/>
</dbReference>
<gene>
    <name evidence="2" type="ORF">HMPREF9332_01229</name>
</gene>
<protein>
    <recommendedName>
        <fullName evidence="4">Beta-hexosaminidase bacterial type N-terminal domain-containing protein</fullName>
    </recommendedName>
</protein>
<dbReference type="Proteomes" id="UP000015993">
    <property type="component" value="Unassembled WGS sequence"/>
</dbReference>
<organism evidence="2 3">
    <name type="scientific">Alloprevotella rava F0323</name>
    <dbReference type="NCBI Taxonomy" id="679199"/>
    <lineage>
        <taxon>Bacteria</taxon>
        <taxon>Pseudomonadati</taxon>
        <taxon>Bacteroidota</taxon>
        <taxon>Bacteroidia</taxon>
        <taxon>Bacteroidales</taxon>
        <taxon>Prevotellaceae</taxon>
        <taxon>Alloprevotella</taxon>
    </lineage>
</organism>
<feature type="signal peptide" evidence="1">
    <location>
        <begin position="1"/>
        <end position="21"/>
    </location>
</feature>
<dbReference type="AlphaFoldDB" id="G5GCF2"/>